<dbReference type="EMBL" id="ATAY01000022">
    <property type="protein sequence ID" value="EPR13027.1"/>
    <property type="molecule type" value="Genomic_DNA"/>
</dbReference>
<gene>
    <name evidence="1" type="ORF">L323_06810</name>
</gene>
<sequence>MAINGTGVFSMDIDKESKVFTAFAEGFFSMEQGIAFCEDFTKAALECSKYGDYIMIVDAQGVKPSTPQVAEALGNALALYASDEFKFKKRFMLNCASSITQSQAVRLSKNVPGFNTKVTFVDTKEDALKEI</sequence>
<protein>
    <recommendedName>
        <fullName evidence="3">STAS domain-containing protein</fullName>
    </recommendedName>
</protein>
<evidence type="ECO:0008006" key="3">
    <source>
        <dbReference type="Google" id="ProtNLM"/>
    </source>
</evidence>
<dbReference type="Proteomes" id="UP000016860">
    <property type="component" value="Unassembled WGS sequence"/>
</dbReference>
<proteinExistence type="predicted"/>
<evidence type="ECO:0000313" key="1">
    <source>
        <dbReference type="EMBL" id="EPR13027.1"/>
    </source>
</evidence>
<name>U4R531_9FIRM</name>
<accession>U4R531</accession>
<organism evidence="1 2">
    <name type="scientific">Ruminiclostridium papyrosolvens C7</name>
    <dbReference type="NCBI Taxonomy" id="1330534"/>
    <lineage>
        <taxon>Bacteria</taxon>
        <taxon>Bacillati</taxon>
        <taxon>Bacillota</taxon>
        <taxon>Clostridia</taxon>
        <taxon>Eubacteriales</taxon>
        <taxon>Oscillospiraceae</taxon>
        <taxon>Ruminiclostridium</taxon>
    </lineage>
</organism>
<dbReference type="PATRIC" id="fig|1330534.3.peg.1363"/>
<reference evidence="1 2" key="1">
    <citation type="journal article" date="2013" name="Genome Announc.">
        <title>Draft Genome Sequence of the Cellulolytic Bacterium Clostridium papyrosolvens C7 (ATCC 700395).</title>
        <authorList>
            <person name="Zepeda V."/>
            <person name="Dassa B."/>
            <person name="Borovok I."/>
            <person name="Lamed R."/>
            <person name="Bayer E.A."/>
            <person name="Cate J.H."/>
        </authorList>
    </citation>
    <scope>NUCLEOTIDE SEQUENCE [LARGE SCALE GENOMIC DNA]</scope>
    <source>
        <strain evidence="1 2">C7</strain>
    </source>
</reference>
<evidence type="ECO:0000313" key="2">
    <source>
        <dbReference type="Proteomes" id="UP000016860"/>
    </source>
</evidence>
<comment type="caution">
    <text evidence="1">The sequence shown here is derived from an EMBL/GenBank/DDBJ whole genome shotgun (WGS) entry which is preliminary data.</text>
</comment>
<dbReference type="OrthoDB" id="2081861at2"/>
<dbReference type="AlphaFoldDB" id="U4R531"/>
<dbReference type="RefSeq" id="WP_020814931.1">
    <property type="nucleotide sequence ID" value="NZ_ATAY01000022.1"/>
</dbReference>